<name>A0ABU6YC65_9FABA</name>
<protein>
    <submittedName>
        <fullName evidence="1">Uncharacterized protein</fullName>
    </submittedName>
</protein>
<reference evidence="1 2" key="1">
    <citation type="journal article" date="2023" name="Plants (Basel)">
        <title>Bridging the Gap: Combining Genomics and Transcriptomics Approaches to Understand Stylosanthes scabra, an Orphan Legume from the Brazilian Caatinga.</title>
        <authorList>
            <person name="Ferreira-Neto J.R.C."/>
            <person name="da Silva M.D."/>
            <person name="Binneck E."/>
            <person name="de Melo N.F."/>
            <person name="da Silva R.H."/>
            <person name="de Melo A.L.T.M."/>
            <person name="Pandolfi V."/>
            <person name="Bustamante F.O."/>
            <person name="Brasileiro-Vidal A.C."/>
            <person name="Benko-Iseppon A.M."/>
        </authorList>
    </citation>
    <scope>NUCLEOTIDE SEQUENCE [LARGE SCALE GENOMIC DNA]</scope>
    <source>
        <tissue evidence="1">Leaves</tissue>
    </source>
</reference>
<gene>
    <name evidence="1" type="ORF">PIB30_037700</name>
</gene>
<dbReference type="Proteomes" id="UP001341840">
    <property type="component" value="Unassembled WGS sequence"/>
</dbReference>
<keyword evidence="2" id="KW-1185">Reference proteome</keyword>
<dbReference type="EMBL" id="JASCZI010241846">
    <property type="protein sequence ID" value="MED6207649.1"/>
    <property type="molecule type" value="Genomic_DNA"/>
</dbReference>
<comment type="caution">
    <text evidence="1">The sequence shown here is derived from an EMBL/GenBank/DDBJ whole genome shotgun (WGS) entry which is preliminary data.</text>
</comment>
<organism evidence="1 2">
    <name type="scientific">Stylosanthes scabra</name>
    <dbReference type="NCBI Taxonomy" id="79078"/>
    <lineage>
        <taxon>Eukaryota</taxon>
        <taxon>Viridiplantae</taxon>
        <taxon>Streptophyta</taxon>
        <taxon>Embryophyta</taxon>
        <taxon>Tracheophyta</taxon>
        <taxon>Spermatophyta</taxon>
        <taxon>Magnoliopsida</taxon>
        <taxon>eudicotyledons</taxon>
        <taxon>Gunneridae</taxon>
        <taxon>Pentapetalae</taxon>
        <taxon>rosids</taxon>
        <taxon>fabids</taxon>
        <taxon>Fabales</taxon>
        <taxon>Fabaceae</taxon>
        <taxon>Papilionoideae</taxon>
        <taxon>50 kb inversion clade</taxon>
        <taxon>dalbergioids sensu lato</taxon>
        <taxon>Dalbergieae</taxon>
        <taxon>Pterocarpus clade</taxon>
        <taxon>Stylosanthes</taxon>
    </lineage>
</organism>
<evidence type="ECO:0000313" key="2">
    <source>
        <dbReference type="Proteomes" id="UP001341840"/>
    </source>
</evidence>
<proteinExistence type="predicted"/>
<evidence type="ECO:0000313" key="1">
    <source>
        <dbReference type="EMBL" id="MED6207649.1"/>
    </source>
</evidence>
<accession>A0ABU6YC65</accession>
<sequence>MGSFLPPSLRSIAATGGKTPRHRHRAARHCQSRSLMTLLLVVASASGLNTLLELFVAVLLPDGEPLALLIRDSIPIKSNPSEMVEGEDPLLCSSWEYKITSSEMLKVIGYSIPVKRSSSEMVGGEDLLHGSSWECKIASSKMVEAFTTLASMQFHATAYQASSIPAENTGDYQRKVMKTQAKGEGKTQEWCVSGVPRPPHAHVHQRSPDSGIWVACTCPWNAKGSKTGV</sequence>